<protein>
    <recommendedName>
        <fullName evidence="5">X8 domain-containing protein</fullName>
    </recommendedName>
</protein>
<evidence type="ECO:0000313" key="8">
    <source>
        <dbReference type="Proteomes" id="UP000266723"/>
    </source>
</evidence>
<evidence type="ECO:0000313" key="7">
    <source>
        <dbReference type="EMBL" id="KAF3543424.1"/>
    </source>
</evidence>
<feature type="domain" description="X8" evidence="5">
    <location>
        <begin position="27"/>
        <end position="98"/>
    </location>
</feature>
<organism evidence="6">
    <name type="scientific">Brassica cretica</name>
    <name type="common">Mustard</name>
    <dbReference type="NCBI Taxonomy" id="69181"/>
    <lineage>
        <taxon>Eukaryota</taxon>
        <taxon>Viridiplantae</taxon>
        <taxon>Streptophyta</taxon>
        <taxon>Embryophyta</taxon>
        <taxon>Tracheophyta</taxon>
        <taxon>Spermatophyta</taxon>
        <taxon>Magnoliopsida</taxon>
        <taxon>eudicotyledons</taxon>
        <taxon>Gunneridae</taxon>
        <taxon>Pentapetalae</taxon>
        <taxon>rosids</taxon>
        <taxon>malvids</taxon>
        <taxon>Brassicales</taxon>
        <taxon>Brassicaceae</taxon>
        <taxon>Brassiceae</taxon>
        <taxon>Brassica</taxon>
    </lineage>
</organism>
<dbReference type="EMBL" id="QGKV02000832">
    <property type="protein sequence ID" value="KAF3543424.1"/>
    <property type="molecule type" value="Genomic_DNA"/>
</dbReference>
<dbReference type="EMBL" id="QGKY02000089">
    <property type="protein sequence ID" value="KAF2611974.1"/>
    <property type="molecule type" value="Genomic_DNA"/>
</dbReference>
<dbReference type="InterPro" id="IPR012946">
    <property type="entry name" value="X8"/>
</dbReference>
<keyword evidence="2" id="KW-0325">Glycoprotein</keyword>
<dbReference type="SMART" id="SM00768">
    <property type="entry name" value="X8"/>
    <property type="match status" value="1"/>
</dbReference>
<dbReference type="InterPro" id="IPR044788">
    <property type="entry name" value="X8_dom_prot"/>
</dbReference>
<dbReference type="AlphaFoldDB" id="A0A8S9JGX8"/>
<comment type="subcellular location">
    <subcellularLocation>
        <location evidence="1">Cell membrane</location>
        <topology evidence="1">Lipid-anchor</topology>
        <topology evidence="1">GPI-anchor</topology>
    </subcellularLocation>
</comment>
<keyword evidence="4" id="KW-0449">Lipoprotein</keyword>
<keyword evidence="2" id="KW-0336">GPI-anchor</keyword>
<keyword evidence="2" id="KW-0472">Membrane</keyword>
<evidence type="ECO:0000256" key="4">
    <source>
        <dbReference type="ARBA" id="ARBA00023288"/>
    </source>
</evidence>
<evidence type="ECO:0000259" key="5">
    <source>
        <dbReference type="SMART" id="SM00768"/>
    </source>
</evidence>
<reference evidence="6" key="1">
    <citation type="submission" date="2019-12" db="EMBL/GenBank/DDBJ databases">
        <title>Genome sequencing and annotation of Brassica cretica.</title>
        <authorList>
            <person name="Studholme D.J."/>
            <person name="Sarris P.F."/>
        </authorList>
    </citation>
    <scope>NUCLEOTIDE SEQUENCE</scope>
    <source>
        <strain evidence="6">PFS-102/07</strain>
        <tissue evidence="6">Leaf</tissue>
    </source>
</reference>
<dbReference type="Proteomes" id="UP000266723">
    <property type="component" value="Unassembled WGS sequence"/>
</dbReference>
<dbReference type="Gene3D" id="1.20.58.1040">
    <property type="match status" value="1"/>
</dbReference>
<evidence type="ECO:0000256" key="3">
    <source>
        <dbReference type="ARBA" id="ARBA00022729"/>
    </source>
</evidence>
<dbReference type="PANTHER" id="PTHR31044:SF130">
    <property type="entry name" value="CARBOHYDRATE-BINDING X8 DOMAIN SUPERFAMILY PROTEIN"/>
    <property type="match status" value="1"/>
</dbReference>
<reference evidence="7" key="2">
    <citation type="submission" date="2019-12" db="EMBL/GenBank/DDBJ databases">
        <authorList>
            <person name="Studholme D.J."/>
            <person name="Sarris P."/>
        </authorList>
    </citation>
    <scope>NUCLEOTIDE SEQUENCE</scope>
    <source>
        <strain evidence="7">PFS-1207/04</strain>
        <tissue evidence="7">Leaf</tissue>
    </source>
</reference>
<dbReference type="GO" id="GO:0005886">
    <property type="term" value="C:plasma membrane"/>
    <property type="evidence" value="ECO:0007669"/>
    <property type="project" value="UniProtKB-SubCell"/>
</dbReference>
<reference evidence="7 8" key="3">
    <citation type="journal article" date="2020" name="BMC Genomics">
        <title>Intraspecific diversification of the crop wild relative Brassica cretica Lam. using demographic model selection.</title>
        <authorList>
            <person name="Kioukis A."/>
            <person name="Michalopoulou V.A."/>
            <person name="Briers L."/>
            <person name="Pirintsos S."/>
            <person name="Studholme D.J."/>
            <person name="Pavlidis P."/>
            <person name="Sarris P.F."/>
        </authorList>
    </citation>
    <scope>NUCLEOTIDE SEQUENCE [LARGE SCALE GENOMIC DNA]</scope>
    <source>
        <strain evidence="8">cv. PFS-1207/04</strain>
        <strain evidence="7">PFS-1207/04</strain>
    </source>
</reference>
<name>A0A8S9JGX8_BRACR</name>
<dbReference type="GO" id="GO:0009506">
    <property type="term" value="C:plasmodesma"/>
    <property type="evidence" value="ECO:0007669"/>
    <property type="project" value="UniProtKB-ARBA"/>
</dbReference>
<feature type="non-terminal residue" evidence="6">
    <location>
        <position position="1"/>
    </location>
</feature>
<dbReference type="GO" id="GO:0098552">
    <property type="term" value="C:side of membrane"/>
    <property type="evidence" value="ECO:0007669"/>
    <property type="project" value="UniProtKB-KW"/>
</dbReference>
<comment type="caution">
    <text evidence="6">The sequence shown here is derived from an EMBL/GenBank/DDBJ whole genome shotgun (WGS) entry which is preliminary data.</text>
</comment>
<dbReference type="OrthoDB" id="421038at2759"/>
<keyword evidence="3" id="KW-0732">Signal</keyword>
<sequence length="99" mass="11343">LPDSIDRCNRLSSSCKFQSKKPLRASVVCDSFIGDRCSQGNVDCNPIKPGGPWFEPNTLRNHASFVMNEYYQSNGRTDEACYFNDTSMYIITVYRSKLW</sequence>
<evidence type="ECO:0000313" key="6">
    <source>
        <dbReference type="EMBL" id="KAF2611974.1"/>
    </source>
</evidence>
<evidence type="ECO:0000256" key="1">
    <source>
        <dbReference type="ARBA" id="ARBA00004609"/>
    </source>
</evidence>
<evidence type="ECO:0000256" key="2">
    <source>
        <dbReference type="ARBA" id="ARBA00022622"/>
    </source>
</evidence>
<gene>
    <name evidence="7" type="ORF">DY000_02001453</name>
    <name evidence="6" type="ORF">F2Q70_00008086</name>
</gene>
<proteinExistence type="predicted"/>
<keyword evidence="8" id="KW-1185">Reference proteome</keyword>
<dbReference type="Pfam" id="PF07983">
    <property type="entry name" value="X8"/>
    <property type="match status" value="1"/>
</dbReference>
<accession>A0A8S9JGX8</accession>
<dbReference type="PANTHER" id="PTHR31044">
    <property type="entry name" value="BETA-1,3 GLUCANASE"/>
    <property type="match status" value="1"/>
</dbReference>